<evidence type="ECO:0000256" key="2">
    <source>
        <dbReference type="ARBA" id="ARBA00022840"/>
    </source>
</evidence>
<dbReference type="InterPro" id="IPR050764">
    <property type="entry name" value="CbbQ/NirQ/NorQ/GpvN"/>
</dbReference>
<dbReference type="InterPro" id="IPR041628">
    <property type="entry name" value="ChlI/MoxR_AAA_lid"/>
</dbReference>
<evidence type="ECO:0000256" key="3">
    <source>
        <dbReference type="ARBA" id="ARBA00061607"/>
    </source>
</evidence>
<dbReference type="GO" id="GO:0016887">
    <property type="term" value="F:ATP hydrolysis activity"/>
    <property type="evidence" value="ECO:0007669"/>
    <property type="project" value="InterPro"/>
</dbReference>
<feature type="domain" description="AAA+ ATPase" evidence="4">
    <location>
        <begin position="37"/>
        <end position="178"/>
    </location>
</feature>
<dbReference type="Pfam" id="PF07726">
    <property type="entry name" value="AAA_3"/>
    <property type="match status" value="1"/>
</dbReference>
<dbReference type="GO" id="GO:0005524">
    <property type="term" value="F:ATP binding"/>
    <property type="evidence" value="ECO:0007669"/>
    <property type="project" value="UniProtKB-KW"/>
</dbReference>
<dbReference type="SUPFAM" id="SSF52540">
    <property type="entry name" value="P-loop containing nucleoside triphosphate hydrolases"/>
    <property type="match status" value="1"/>
</dbReference>
<dbReference type="AlphaFoldDB" id="A0A068NK66"/>
<dbReference type="FunFam" id="3.40.50.300:FF:000640">
    <property type="entry name" value="MoxR family ATPase"/>
    <property type="match status" value="1"/>
</dbReference>
<dbReference type="CDD" id="cd00009">
    <property type="entry name" value="AAA"/>
    <property type="match status" value="1"/>
</dbReference>
<evidence type="ECO:0000313" key="5">
    <source>
        <dbReference type="EMBL" id="AIE83847.1"/>
    </source>
</evidence>
<dbReference type="InterPro" id="IPR011703">
    <property type="entry name" value="ATPase_AAA-3"/>
</dbReference>
<protein>
    <submittedName>
        <fullName evidence="5">ATPase</fullName>
    </submittedName>
</protein>
<dbReference type="Proteomes" id="UP000027982">
    <property type="component" value="Chromosome"/>
</dbReference>
<proteinExistence type="inferred from homology"/>
<dbReference type="RefSeq" id="WP_038472380.1">
    <property type="nucleotide sequence ID" value="NZ_CP007139.1"/>
</dbReference>
<gene>
    <name evidence="5" type="ORF">OP10G_0479</name>
</gene>
<dbReference type="EMBL" id="CP007139">
    <property type="protein sequence ID" value="AIE83847.1"/>
    <property type="molecule type" value="Genomic_DNA"/>
</dbReference>
<organism evidence="5 6">
    <name type="scientific">Fimbriimonas ginsengisoli Gsoil 348</name>
    <dbReference type="NCBI Taxonomy" id="661478"/>
    <lineage>
        <taxon>Bacteria</taxon>
        <taxon>Bacillati</taxon>
        <taxon>Armatimonadota</taxon>
        <taxon>Fimbriimonadia</taxon>
        <taxon>Fimbriimonadales</taxon>
        <taxon>Fimbriimonadaceae</taxon>
        <taxon>Fimbriimonas</taxon>
    </lineage>
</organism>
<keyword evidence="6" id="KW-1185">Reference proteome</keyword>
<dbReference type="Gene3D" id="3.40.50.300">
    <property type="entry name" value="P-loop containing nucleotide triphosphate hydrolases"/>
    <property type="match status" value="1"/>
</dbReference>
<dbReference type="PIRSF" id="PIRSF002849">
    <property type="entry name" value="AAA_ATPase_chaperone_MoxR_prd"/>
    <property type="match status" value="1"/>
</dbReference>
<dbReference type="HOGENOM" id="CLU_034716_2_0_0"/>
<evidence type="ECO:0000313" key="6">
    <source>
        <dbReference type="Proteomes" id="UP000027982"/>
    </source>
</evidence>
<dbReference type="PANTHER" id="PTHR42759:SF5">
    <property type="entry name" value="METHANOL DEHYDROGENASE REGULATOR"/>
    <property type="match status" value="1"/>
</dbReference>
<reference evidence="5 6" key="1">
    <citation type="journal article" date="2014" name="PLoS ONE">
        <title>The first complete genome sequence of the class fimbriimonadia in the phylum armatimonadetes.</title>
        <authorList>
            <person name="Hu Z.Y."/>
            <person name="Wang Y.Z."/>
            <person name="Im W.T."/>
            <person name="Wang S.Y."/>
            <person name="Zhao G.P."/>
            <person name="Zheng H.J."/>
            <person name="Quan Z.X."/>
        </authorList>
    </citation>
    <scope>NUCLEOTIDE SEQUENCE [LARGE SCALE GENOMIC DNA]</scope>
    <source>
        <strain evidence="5">Gsoil 348</strain>
    </source>
</reference>
<dbReference type="eggNOG" id="COG0714">
    <property type="taxonomic scope" value="Bacteria"/>
</dbReference>
<dbReference type="Pfam" id="PF17863">
    <property type="entry name" value="AAA_lid_2"/>
    <property type="match status" value="1"/>
</dbReference>
<accession>A0A068NK66</accession>
<name>A0A068NK66_FIMGI</name>
<dbReference type="Gene3D" id="1.10.8.80">
    <property type="entry name" value="Magnesium chelatase subunit I, C-Terminal domain"/>
    <property type="match status" value="1"/>
</dbReference>
<dbReference type="STRING" id="661478.OP10G_0479"/>
<dbReference type="InterPro" id="IPR003593">
    <property type="entry name" value="AAA+_ATPase"/>
</dbReference>
<dbReference type="SMART" id="SM00382">
    <property type="entry name" value="AAA"/>
    <property type="match status" value="1"/>
</dbReference>
<dbReference type="KEGG" id="fgi:OP10G_0479"/>
<dbReference type="InterPro" id="IPR027417">
    <property type="entry name" value="P-loop_NTPase"/>
</dbReference>
<keyword evidence="2" id="KW-0067">ATP-binding</keyword>
<comment type="similarity">
    <text evidence="3">Belongs to the MoxR family.</text>
</comment>
<keyword evidence="1" id="KW-0547">Nucleotide-binding</keyword>
<evidence type="ECO:0000256" key="1">
    <source>
        <dbReference type="ARBA" id="ARBA00022741"/>
    </source>
</evidence>
<sequence length="316" mass="34753">MTITEIASHAQAIIDEVERVIVGKRGTVRKAVLTLMCDGHVLLEDIPGVGKTTLAKALAKSIGGDFRRIQFTPDLLPSDVTGSSIFNQRESEFEFRPGPVFGNVVLVDEINRATPKTQSALLEAMEEKQVTTDGETRPLPRPFFVIATQNAIEMTGTYPLPEAQLDRFFSRLSLGYPERDEEAAILGQQQVAHPLELVTEVVSMATLQEIQTAVRDVFVHDTIRHYIVDVVRATRESNQFLMGASPRGSLHLMRAAQANAALSGHDFVRPDDVKEMASAVLGHRVLPRSELRAKGLTTEEVIQQLLDRVSAPVPVA</sequence>
<dbReference type="PANTHER" id="PTHR42759">
    <property type="entry name" value="MOXR FAMILY PROTEIN"/>
    <property type="match status" value="1"/>
</dbReference>
<evidence type="ECO:0000259" key="4">
    <source>
        <dbReference type="SMART" id="SM00382"/>
    </source>
</evidence>